<feature type="non-terminal residue" evidence="1">
    <location>
        <position position="142"/>
    </location>
</feature>
<accession>A0A2M7X5M3</accession>
<dbReference type="EMBL" id="PFWY01000005">
    <property type="protein sequence ID" value="PJA41462.1"/>
    <property type="molecule type" value="Genomic_DNA"/>
</dbReference>
<reference evidence="2" key="1">
    <citation type="submission" date="2017-09" db="EMBL/GenBank/DDBJ databases">
        <title>Depth-based differentiation of microbial function through sediment-hosted aquifers and enrichment of novel symbionts in the deep terrestrial subsurface.</title>
        <authorList>
            <person name="Probst A.J."/>
            <person name="Ladd B."/>
            <person name="Jarett J.K."/>
            <person name="Geller-Mcgrath D.E."/>
            <person name="Sieber C.M.K."/>
            <person name="Emerson J.B."/>
            <person name="Anantharaman K."/>
            <person name="Thomas B.C."/>
            <person name="Malmstrom R."/>
            <person name="Stieglmeier M."/>
            <person name="Klingl A."/>
            <person name="Woyke T."/>
            <person name="Ryan C.M."/>
            <person name="Banfield J.F."/>
        </authorList>
    </citation>
    <scope>NUCLEOTIDE SEQUENCE [LARGE SCALE GENOMIC DNA]</scope>
</reference>
<dbReference type="AlphaFoldDB" id="A0A2M7X5M3"/>
<protein>
    <submittedName>
        <fullName evidence="1">Uncharacterized protein</fullName>
    </submittedName>
</protein>
<dbReference type="Proteomes" id="UP000230683">
    <property type="component" value="Unassembled WGS sequence"/>
</dbReference>
<name>A0A2M7X5M3_UNCKA</name>
<organism evidence="1 2">
    <name type="scientific">candidate division WWE3 bacterium CG_4_9_14_3_um_filter_34_6</name>
    <dbReference type="NCBI Taxonomy" id="1975079"/>
    <lineage>
        <taxon>Bacteria</taxon>
        <taxon>Katanobacteria</taxon>
    </lineage>
</organism>
<proteinExistence type="predicted"/>
<evidence type="ECO:0000313" key="2">
    <source>
        <dbReference type="Proteomes" id="UP000230683"/>
    </source>
</evidence>
<comment type="caution">
    <text evidence="1">The sequence shown here is derived from an EMBL/GenBank/DDBJ whole genome shotgun (WGS) entry which is preliminary data.</text>
</comment>
<sequence>MEFSLKIQHIGENLLNNPDYIVLTHQFDVSDQALIQKRGTLFVCLNINVDGDFDLTEVSSLFIDSIQEYYYKLSDETPLHAIETSLKRATQVISSINSKDGKTTLGSQNSNLSISYATALIWNQILYTTYAGSPAVYLIRGT</sequence>
<evidence type="ECO:0000313" key="1">
    <source>
        <dbReference type="EMBL" id="PJA41462.1"/>
    </source>
</evidence>
<gene>
    <name evidence="1" type="ORF">CO178_00115</name>
</gene>